<dbReference type="Proteomes" id="UP000001070">
    <property type="component" value="Unassembled WGS sequence"/>
</dbReference>
<dbReference type="InParanoid" id="B4JVG4"/>
<dbReference type="HOGENOM" id="CLU_043994_5_1_1"/>
<dbReference type="Pfam" id="PF01161">
    <property type="entry name" value="PBP"/>
    <property type="match status" value="1"/>
</dbReference>
<dbReference type="Gene3D" id="3.90.280.10">
    <property type="entry name" value="PEBP-like"/>
    <property type="match status" value="1"/>
</dbReference>
<dbReference type="PANTHER" id="PTHR11362">
    <property type="entry name" value="PHOSPHATIDYLETHANOLAMINE-BINDING PROTEIN"/>
    <property type="match status" value="1"/>
</dbReference>
<dbReference type="AlphaFoldDB" id="B4JVG4"/>
<dbReference type="CDD" id="cd00866">
    <property type="entry name" value="PEBP_euk"/>
    <property type="match status" value="1"/>
</dbReference>
<proteinExistence type="predicted"/>
<evidence type="ECO:0000313" key="1">
    <source>
        <dbReference type="EMBL" id="EDV98432.1"/>
    </source>
</evidence>
<dbReference type="SUPFAM" id="SSF49777">
    <property type="entry name" value="PEBP-like"/>
    <property type="match status" value="1"/>
</dbReference>
<dbReference type="InterPro" id="IPR008914">
    <property type="entry name" value="PEBP"/>
</dbReference>
<organism evidence="2">
    <name type="scientific">Drosophila grimshawi</name>
    <name type="common">Hawaiian fruit fly</name>
    <name type="synonym">Idiomyia grimshawi</name>
    <dbReference type="NCBI Taxonomy" id="7222"/>
    <lineage>
        <taxon>Eukaryota</taxon>
        <taxon>Metazoa</taxon>
        <taxon>Ecdysozoa</taxon>
        <taxon>Arthropoda</taxon>
        <taxon>Hexapoda</taxon>
        <taxon>Insecta</taxon>
        <taxon>Pterygota</taxon>
        <taxon>Neoptera</taxon>
        <taxon>Endopterygota</taxon>
        <taxon>Diptera</taxon>
        <taxon>Brachycera</taxon>
        <taxon>Muscomorpha</taxon>
        <taxon>Ephydroidea</taxon>
        <taxon>Drosophilidae</taxon>
        <taxon>Drosophila</taxon>
        <taxon>Hawaiian Drosophila</taxon>
    </lineage>
</organism>
<dbReference type="OMA" id="GYIGSRP"/>
<dbReference type="InterPro" id="IPR036610">
    <property type="entry name" value="PEBP-like_sf"/>
</dbReference>
<gene>
    <name evidence="1" type="primary">Dgri\GH23119</name>
    <name evidence="1" type="ORF">Dgri_GH23119</name>
</gene>
<sequence length="188" mass="21565">MFVGCIIADPVVEMNRLVKEHSLIPDVIACQPQLVINILYQCFTEVQPGRHLSPLSVSREPIIRWLSDPNKLHTLAMIDPDAPSRSEPSYREWLHWLVGNIPGCDVVHGQQLAAYVGSRPPPNTGQHRYVFLVFQQFCQLDFDEQFIPADSYEARRGFSIKKFAAKYALGKPKALNFFLSNWEENDFY</sequence>
<dbReference type="InterPro" id="IPR035810">
    <property type="entry name" value="PEBP_euk"/>
</dbReference>
<reference evidence="1 2" key="1">
    <citation type="journal article" date="2007" name="Nature">
        <title>Evolution of genes and genomes on the Drosophila phylogeny.</title>
        <authorList>
            <consortium name="Drosophila 12 Genomes Consortium"/>
            <person name="Clark A.G."/>
            <person name="Eisen M.B."/>
            <person name="Smith D.R."/>
            <person name="Bergman C.M."/>
            <person name="Oliver B."/>
            <person name="Markow T.A."/>
            <person name="Kaufman T.C."/>
            <person name="Kellis M."/>
            <person name="Gelbart W."/>
            <person name="Iyer V.N."/>
            <person name="Pollard D.A."/>
            <person name="Sackton T.B."/>
            <person name="Larracuente A.M."/>
            <person name="Singh N.D."/>
            <person name="Abad J.P."/>
            <person name="Abt D.N."/>
            <person name="Adryan B."/>
            <person name="Aguade M."/>
            <person name="Akashi H."/>
            <person name="Anderson W.W."/>
            <person name="Aquadro C.F."/>
            <person name="Ardell D.H."/>
            <person name="Arguello R."/>
            <person name="Artieri C.G."/>
            <person name="Barbash D.A."/>
            <person name="Barker D."/>
            <person name="Barsanti P."/>
            <person name="Batterham P."/>
            <person name="Batzoglou S."/>
            <person name="Begun D."/>
            <person name="Bhutkar A."/>
            <person name="Blanco E."/>
            <person name="Bosak S.A."/>
            <person name="Bradley R.K."/>
            <person name="Brand A.D."/>
            <person name="Brent M.R."/>
            <person name="Brooks A.N."/>
            <person name="Brown R.H."/>
            <person name="Butlin R.K."/>
            <person name="Caggese C."/>
            <person name="Calvi B.R."/>
            <person name="Bernardo de Carvalho A."/>
            <person name="Caspi A."/>
            <person name="Castrezana S."/>
            <person name="Celniker S.E."/>
            <person name="Chang J.L."/>
            <person name="Chapple C."/>
            <person name="Chatterji S."/>
            <person name="Chinwalla A."/>
            <person name="Civetta A."/>
            <person name="Clifton S.W."/>
            <person name="Comeron J.M."/>
            <person name="Costello J.C."/>
            <person name="Coyne J.A."/>
            <person name="Daub J."/>
            <person name="David R.G."/>
            <person name="Delcher A.L."/>
            <person name="Delehaunty K."/>
            <person name="Do C.B."/>
            <person name="Ebling H."/>
            <person name="Edwards K."/>
            <person name="Eickbush T."/>
            <person name="Evans J.D."/>
            <person name="Filipski A."/>
            <person name="Findeiss S."/>
            <person name="Freyhult E."/>
            <person name="Fulton L."/>
            <person name="Fulton R."/>
            <person name="Garcia A.C."/>
            <person name="Gardiner A."/>
            <person name="Garfield D.A."/>
            <person name="Garvin B.E."/>
            <person name="Gibson G."/>
            <person name="Gilbert D."/>
            <person name="Gnerre S."/>
            <person name="Godfrey J."/>
            <person name="Good R."/>
            <person name="Gotea V."/>
            <person name="Gravely B."/>
            <person name="Greenberg A.J."/>
            <person name="Griffiths-Jones S."/>
            <person name="Gross S."/>
            <person name="Guigo R."/>
            <person name="Gustafson E.A."/>
            <person name="Haerty W."/>
            <person name="Hahn M.W."/>
            <person name="Halligan D.L."/>
            <person name="Halpern A.L."/>
            <person name="Halter G.M."/>
            <person name="Han M.V."/>
            <person name="Heger A."/>
            <person name="Hillier L."/>
            <person name="Hinrichs A.S."/>
            <person name="Holmes I."/>
            <person name="Hoskins R.A."/>
            <person name="Hubisz M.J."/>
            <person name="Hultmark D."/>
            <person name="Huntley M.A."/>
            <person name="Jaffe D.B."/>
            <person name="Jagadeeshan S."/>
            <person name="Jeck W.R."/>
            <person name="Johnson J."/>
            <person name="Jones C.D."/>
            <person name="Jordan W.C."/>
            <person name="Karpen G.H."/>
            <person name="Kataoka E."/>
            <person name="Keightley P.D."/>
            <person name="Kheradpour P."/>
            <person name="Kirkness E.F."/>
            <person name="Koerich L.B."/>
            <person name="Kristiansen K."/>
            <person name="Kudrna D."/>
            <person name="Kulathinal R.J."/>
            <person name="Kumar S."/>
            <person name="Kwok R."/>
            <person name="Lander E."/>
            <person name="Langley C.H."/>
            <person name="Lapoint R."/>
            <person name="Lazzaro B.P."/>
            <person name="Lee S.J."/>
            <person name="Levesque L."/>
            <person name="Li R."/>
            <person name="Lin C.F."/>
            <person name="Lin M.F."/>
            <person name="Lindblad-Toh K."/>
            <person name="Llopart A."/>
            <person name="Long M."/>
            <person name="Low L."/>
            <person name="Lozovsky E."/>
            <person name="Lu J."/>
            <person name="Luo M."/>
            <person name="Machado C.A."/>
            <person name="Makalowski W."/>
            <person name="Marzo M."/>
            <person name="Matsuda M."/>
            <person name="Matzkin L."/>
            <person name="McAllister B."/>
            <person name="McBride C.S."/>
            <person name="McKernan B."/>
            <person name="McKernan K."/>
            <person name="Mendez-Lago M."/>
            <person name="Minx P."/>
            <person name="Mollenhauer M.U."/>
            <person name="Montooth K."/>
            <person name="Mount S.M."/>
            <person name="Mu X."/>
            <person name="Myers E."/>
            <person name="Negre B."/>
            <person name="Newfeld S."/>
            <person name="Nielsen R."/>
            <person name="Noor M.A."/>
            <person name="O'Grady P."/>
            <person name="Pachter L."/>
            <person name="Papaceit M."/>
            <person name="Parisi M.J."/>
            <person name="Parisi M."/>
            <person name="Parts L."/>
            <person name="Pedersen J.S."/>
            <person name="Pesole G."/>
            <person name="Phillippy A.M."/>
            <person name="Ponting C.P."/>
            <person name="Pop M."/>
            <person name="Porcelli D."/>
            <person name="Powell J.R."/>
            <person name="Prohaska S."/>
            <person name="Pruitt K."/>
            <person name="Puig M."/>
            <person name="Quesneville H."/>
            <person name="Ram K.R."/>
            <person name="Rand D."/>
            <person name="Rasmussen M.D."/>
            <person name="Reed L.K."/>
            <person name="Reenan R."/>
            <person name="Reily A."/>
            <person name="Remington K.A."/>
            <person name="Rieger T.T."/>
            <person name="Ritchie M.G."/>
            <person name="Robin C."/>
            <person name="Rogers Y.H."/>
            <person name="Rohde C."/>
            <person name="Rozas J."/>
            <person name="Rubenfield M.J."/>
            <person name="Ruiz A."/>
            <person name="Russo S."/>
            <person name="Salzberg S.L."/>
            <person name="Sanchez-Gracia A."/>
            <person name="Saranga D.J."/>
            <person name="Sato H."/>
            <person name="Schaeffer S.W."/>
            <person name="Schatz M.C."/>
            <person name="Schlenke T."/>
            <person name="Schwartz R."/>
            <person name="Segarra C."/>
            <person name="Singh R.S."/>
            <person name="Sirot L."/>
            <person name="Sirota M."/>
            <person name="Sisneros N.B."/>
            <person name="Smith C.D."/>
            <person name="Smith T.F."/>
            <person name="Spieth J."/>
            <person name="Stage D.E."/>
            <person name="Stark A."/>
            <person name="Stephan W."/>
            <person name="Strausberg R.L."/>
            <person name="Strempel S."/>
            <person name="Sturgill D."/>
            <person name="Sutton G."/>
            <person name="Sutton G.G."/>
            <person name="Tao W."/>
            <person name="Teichmann S."/>
            <person name="Tobari Y.N."/>
            <person name="Tomimura Y."/>
            <person name="Tsolas J.M."/>
            <person name="Valente V.L."/>
            <person name="Venter E."/>
            <person name="Venter J.C."/>
            <person name="Vicario S."/>
            <person name="Vieira F.G."/>
            <person name="Vilella A.J."/>
            <person name="Villasante A."/>
            <person name="Walenz B."/>
            <person name="Wang J."/>
            <person name="Wasserman M."/>
            <person name="Watts T."/>
            <person name="Wilson D."/>
            <person name="Wilson R.K."/>
            <person name="Wing R.A."/>
            <person name="Wolfner M.F."/>
            <person name="Wong A."/>
            <person name="Wong G.K."/>
            <person name="Wu C.I."/>
            <person name="Wu G."/>
            <person name="Yamamoto D."/>
            <person name="Yang H.P."/>
            <person name="Yang S.P."/>
            <person name="Yorke J.A."/>
            <person name="Yoshida K."/>
            <person name="Zdobnov E."/>
            <person name="Zhang P."/>
            <person name="Zhang Y."/>
            <person name="Zimin A.V."/>
            <person name="Baldwin J."/>
            <person name="Abdouelleil A."/>
            <person name="Abdulkadir J."/>
            <person name="Abebe A."/>
            <person name="Abera B."/>
            <person name="Abreu J."/>
            <person name="Acer S.C."/>
            <person name="Aftuck L."/>
            <person name="Alexander A."/>
            <person name="An P."/>
            <person name="Anderson E."/>
            <person name="Anderson S."/>
            <person name="Arachi H."/>
            <person name="Azer M."/>
            <person name="Bachantsang P."/>
            <person name="Barry A."/>
            <person name="Bayul T."/>
            <person name="Berlin A."/>
            <person name="Bessette D."/>
            <person name="Bloom T."/>
            <person name="Blye J."/>
            <person name="Boguslavskiy L."/>
            <person name="Bonnet C."/>
            <person name="Boukhgalter B."/>
            <person name="Bourzgui I."/>
            <person name="Brown A."/>
            <person name="Cahill P."/>
            <person name="Channer S."/>
            <person name="Cheshatsang Y."/>
            <person name="Chuda L."/>
            <person name="Citroen M."/>
            <person name="Collymore A."/>
            <person name="Cooke P."/>
            <person name="Costello M."/>
            <person name="D'Aco K."/>
            <person name="Daza R."/>
            <person name="De Haan G."/>
            <person name="DeGray S."/>
            <person name="DeMaso C."/>
            <person name="Dhargay N."/>
            <person name="Dooley K."/>
            <person name="Dooley E."/>
            <person name="Doricent M."/>
            <person name="Dorje P."/>
            <person name="Dorjee K."/>
            <person name="Dupes A."/>
            <person name="Elong R."/>
            <person name="Falk J."/>
            <person name="Farina A."/>
            <person name="Faro S."/>
            <person name="Ferguson D."/>
            <person name="Fisher S."/>
            <person name="Foley C.D."/>
            <person name="Franke A."/>
            <person name="Friedrich D."/>
            <person name="Gadbois L."/>
            <person name="Gearin G."/>
            <person name="Gearin C.R."/>
            <person name="Giannoukos G."/>
            <person name="Goode T."/>
            <person name="Graham J."/>
            <person name="Grandbois E."/>
            <person name="Grewal S."/>
            <person name="Gyaltsen K."/>
            <person name="Hafez N."/>
            <person name="Hagos B."/>
            <person name="Hall J."/>
            <person name="Henson C."/>
            <person name="Hollinger A."/>
            <person name="Honan T."/>
            <person name="Huard M.D."/>
            <person name="Hughes L."/>
            <person name="Hurhula B."/>
            <person name="Husby M.E."/>
            <person name="Kamat A."/>
            <person name="Kanga B."/>
            <person name="Kashin S."/>
            <person name="Khazanovich D."/>
            <person name="Kisner P."/>
            <person name="Lance K."/>
            <person name="Lara M."/>
            <person name="Lee W."/>
            <person name="Lennon N."/>
            <person name="Letendre F."/>
            <person name="LeVine R."/>
            <person name="Lipovsky A."/>
            <person name="Liu X."/>
            <person name="Liu J."/>
            <person name="Liu S."/>
            <person name="Lokyitsang T."/>
            <person name="Lokyitsang Y."/>
            <person name="Lubonja R."/>
            <person name="Lui A."/>
            <person name="MacDonald P."/>
            <person name="Magnisalis V."/>
            <person name="Maru K."/>
            <person name="Matthews C."/>
            <person name="McCusker W."/>
            <person name="McDonough S."/>
            <person name="Mehta T."/>
            <person name="Meldrim J."/>
            <person name="Meneus L."/>
            <person name="Mihai O."/>
            <person name="Mihalev A."/>
            <person name="Mihova T."/>
            <person name="Mittelman R."/>
            <person name="Mlenga V."/>
            <person name="Montmayeur A."/>
            <person name="Mulrain L."/>
            <person name="Navidi A."/>
            <person name="Naylor J."/>
            <person name="Negash T."/>
            <person name="Nguyen T."/>
            <person name="Nguyen N."/>
            <person name="Nicol R."/>
            <person name="Norbu C."/>
            <person name="Norbu N."/>
            <person name="Novod N."/>
            <person name="O'Neill B."/>
            <person name="Osman S."/>
            <person name="Markiewicz E."/>
            <person name="Oyono O.L."/>
            <person name="Patti C."/>
            <person name="Phunkhang P."/>
            <person name="Pierre F."/>
            <person name="Priest M."/>
            <person name="Raghuraman S."/>
            <person name="Rege F."/>
            <person name="Reyes R."/>
            <person name="Rise C."/>
            <person name="Rogov P."/>
            <person name="Ross K."/>
            <person name="Ryan E."/>
            <person name="Settipalli S."/>
            <person name="Shea T."/>
            <person name="Sherpa N."/>
            <person name="Shi L."/>
            <person name="Shih D."/>
            <person name="Sparrow T."/>
            <person name="Spaulding J."/>
            <person name="Stalker J."/>
            <person name="Stange-Thomann N."/>
            <person name="Stavropoulos S."/>
            <person name="Stone C."/>
            <person name="Strader C."/>
            <person name="Tesfaye S."/>
            <person name="Thomson T."/>
            <person name="Thoulutsang Y."/>
            <person name="Thoulutsang D."/>
            <person name="Topham K."/>
            <person name="Topping I."/>
            <person name="Tsamla T."/>
            <person name="Vassiliev H."/>
            <person name="Vo A."/>
            <person name="Wangchuk T."/>
            <person name="Wangdi T."/>
            <person name="Weiand M."/>
            <person name="Wilkinson J."/>
            <person name="Wilson A."/>
            <person name="Yadav S."/>
            <person name="Young G."/>
            <person name="Yu Q."/>
            <person name="Zembek L."/>
            <person name="Zhong D."/>
            <person name="Zimmer A."/>
            <person name="Zwirko Z."/>
            <person name="Jaffe D.B."/>
            <person name="Alvarez P."/>
            <person name="Brockman W."/>
            <person name="Butler J."/>
            <person name="Chin C."/>
            <person name="Gnerre S."/>
            <person name="Grabherr M."/>
            <person name="Kleber M."/>
            <person name="Mauceli E."/>
            <person name="MacCallum I."/>
        </authorList>
    </citation>
    <scope>NUCLEOTIDE SEQUENCE [LARGE SCALE GENOMIC DNA]</scope>
    <source>
        <strain evidence="2">Tucson 15287-2541.00</strain>
    </source>
</reference>
<evidence type="ECO:0000313" key="2">
    <source>
        <dbReference type="Proteomes" id="UP000001070"/>
    </source>
</evidence>
<protein>
    <submittedName>
        <fullName evidence="1">GH23119</fullName>
    </submittedName>
</protein>
<dbReference type="EMBL" id="CH916375">
    <property type="protein sequence ID" value="EDV98432.1"/>
    <property type="molecule type" value="Genomic_DNA"/>
</dbReference>
<name>B4JVG4_DROGR</name>
<keyword evidence="2" id="KW-1185">Reference proteome</keyword>
<dbReference type="PhylomeDB" id="B4JVG4"/>
<dbReference type="eggNOG" id="KOG3346">
    <property type="taxonomic scope" value="Eukaryota"/>
</dbReference>
<dbReference type="OrthoDB" id="377733at2759"/>
<dbReference type="STRING" id="7222.B4JVG4"/>
<dbReference type="SMR" id="B4JVG4"/>
<accession>B4JVG4</accession>
<dbReference type="PANTHER" id="PTHR11362:SF82">
    <property type="entry name" value="PHOSPHATIDYLETHANOLAMINE-BINDING PROTEIN 4"/>
    <property type="match status" value="1"/>
</dbReference>